<dbReference type="GO" id="GO:0005777">
    <property type="term" value="C:peroxisome"/>
    <property type="evidence" value="ECO:0007669"/>
    <property type="project" value="UniProtKB-SubCell"/>
</dbReference>
<evidence type="ECO:0000256" key="9">
    <source>
        <dbReference type="ARBA" id="ARBA00023140"/>
    </source>
</evidence>
<reference evidence="13" key="1">
    <citation type="journal article" date="2016" name="Sci. Rep.">
        <title>Molecular characterization of firefly nuptial gifts: a multi-omics approach sheds light on postcopulatory sexual selection.</title>
        <authorList>
            <person name="Al-Wathiqui N."/>
            <person name="Fallon T.R."/>
            <person name="South A."/>
            <person name="Weng J.K."/>
            <person name="Lewis S.M."/>
        </authorList>
    </citation>
    <scope>NUCLEOTIDE SEQUENCE</scope>
</reference>
<dbReference type="EMBL" id="GEZM01021228">
    <property type="protein sequence ID" value="JAV89079.1"/>
    <property type="molecule type" value="Transcribed_RNA"/>
</dbReference>
<evidence type="ECO:0000256" key="11">
    <source>
        <dbReference type="ARBA" id="ARBA00048818"/>
    </source>
</evidence>
<organism evidence="13">
    <name type="scientific">Photinus pyralis</name>
    <name type="common">Common eastern firefly</name>
    <name type="synonym">Lampyris pyralis</name>
    <dbReference type="NCBI Taxonomy" id="7054"/>
    <lineage>
        <taxon>Eukaryota</taxon>
        <taxon>Metazoa</taxon>
        <taxon>Ecdysozoa</taxon>
        <taxon>Arthropoda</taxon>
        <taxon>Hexapoda</taxon>
        <taxon>Insecta</taxon>
        <taxon>Pterygota</taxon>
        <taxon>Neoptera</taxon>
        <taxon>Endopterygota</taxon>
        <taxon>Coleoptera</taxon>
        <taxon>Polyphaga</taxon>
        <taxon>Elateriformia</taxon>
        <taxon>Elateroidea</taxon>
        <taxon>Lampyridae</taxon>
        <taxon>Lampyrinae</taxon>
        <taxon>Photinus</taxon>
    </lineage>
</organism>
<comment type="catalytic activity">
    <reaction evidence="11">
        <text>urate + O2 + H2O = 5-hydroxyisourate + H2O2</text>
        <dbReference type="Rhea" id="RHEA:21368"/>
        <dbReference type="ChEBI" id="CHEBI:15377"/>
        <dbReference type="ChEBI" id="CHEBI:15379"/>
        <dbReference type="ChEBI" id="CHEBI:16240"/>
        <dbReference type="ChEBI" id="CHEBI:17775"/>
        <dbReference type="ChEBI" id="CHEBI:18072"/>
        <dbReference type="EC" id="1.7.3.3"/>
    </reaction>
</comment>
<protein>
    <recommendedName>
        <fullName evidence="6">Uricase</fullName>
        <ecNumber evidence="5">1.7.3.3</ecNumber>
    </recommendedName>
    <alternativeName>
        <fullName evidence="10">Urate oxidase</fullName>
    </alternativeName>
</protein>
<evidence type="ECO:0000256" key="5">
    <source>
        <dbReference type="ARBA" id="ARBA00012598"/>
    </source>
</evidence>
<evidence type="ECO:0000256" key="10">
    <source>
        <dbReference type="ARBA" id="ARBA00031317"/>
    </source>
</evidence>
<feature type="compositionally biased region" description="Polar residues" evidence="12">
    <location>
        <begin position="1"/>
        <end position="11"/>
    </location>
</feature>
<dbReference type="SUPFAM" id="SSF55620">
    <property type="entry name" value="Tetrahydrobiopterin biosynthesis enzymes-like"/>
    <property type="match status" value="1"/>
</dbReference>
<dbReference type="PANTHER" id="PTHR42874">
    <property type="entry name" value="URICASE"/>
    <property type="match status" value="1"/>
</dbReference>
<comment type="function">
    <text evidence="1">Catalyzes the oxidation of uric acid to 5-hydroxyisourate, which is further processed to form (S)-allantoin.</text>
</comment>
<dbReference type="InterPro" id="IPR002042">
    <property type="entry name" value="Uricase"/>
</dbReference>
<evidence type="ECO:0000256" key="4">
    <source>
        <dbReference type="ARBA" id="ARBA00009760"/>
    </source>
</evidence>
<dbReference type="EC" id="1.7.3.3" evidence="5"/>
<evidence type="ECO:0000256" key="2">
    <source>
        <dbReference type="ARBA" id="ARBA00004275"/>
    </source>
</evidence>
<sequence length="175" mass="20390">MRRWSNTNRINGTHHQHPPSNGGNGNGKGKPKPVAGSMDHENRENYEFGKYGYGKNHVKLLHVFREGPLHTIREFEVDTHLKLTTQKDYLDGNNQDIIATDTQKNTVYVLAKKHGIKTPEEFGLLICSHFLYMYRHVEEVEVNLEEYPWERLQADGQEHNHAFLFFSQCDQICNR</sequence>
<dbReference type="GO" id="GO:0019628">
    <property type="term" value="P:urate catabolic process"/>
    <property type="evidence" value="ECO:0007669"/>
    <property type="project" value="UniProtKB-UniPathway"/>
</dbReference>
<evidence type="ECO:0000256" key="8">
    <source>
        <dbReference type="ARBA" id="ARBA00023002"/>
    </source>
</evidence>
<keyword evidence="7" id="KW-0659">Purine metabolism</keyword>
<dbReference type="Gene3D" id="3.10.270.10">
    <property type="entry name" value="Urate Oxidase"/>
    <property type="match status" value="1"/>
</dbReference>
<dbReference type="PANTHER" id="PTHR42874:SF1">
    <property type="entry name" value="URICASE"/>
    <property type="match status" value="1"/>
</dbReference>
<name>A0A1Y1N0J3_PHOPY</name>
<dbReference type="EMBL" id="GEZM01021229">
    <property type="protein sequence ID" value="JAV89077.1"/>
    <property type="molecule type" value="Transcribed_RNA"/>
</dbReference>
<accession>A0A1Y1N0J3</accession>
<comment type="similarity">
    <text evidence="4">Belongs to the uricase family.</text>
</comment>
<keyword evidence="8" id="KW-0560">Oxidoreductase</keyword>
<evidence type="ECO:0000313" key="13">
    <source>
        <dbReference type="EMBL" id="JAV89077.1"/>
    </source>
</evidence>
<dbReference type="AlphaFoldDB" id="A0A1Y1N0J3"/>
<comment type="subcellular location">
    <subcellularLocation>
        <location evidence="2">Peroxisome</location>
    </subcellularLocation>
</comment>
<comment type="pathway">
    <text evidence="3">Purine metabolism; urate degradation; (S)-allantoin from urate: step 1/3.</text>
</comment>
<evidence type="ECO:0000256" key="7">
    <source>
        <dbReference type="ARBA" id="ARBA00022631"/>
    </source>
</evidence>
<dbReference type="Pfam" id="PF01014">
    <property type="entry name" value="Uricase"/>
    <property type="match status" value="1"/>
</dbReference>
<evidence type="ECO:0000256" key="1">
    <source>
        <dbReference type="ARBA" id="ARBA00003860"/>
    </source>
</evidence>
<evidence type="ECO:0000256" key="6">
    <source>
        <dbReference type="ARBA" id="ARBA00017098"/>
    </source>
</evidence>
<dbReference type="PRINTS" id="PR00093">
    <property type="entry name" value="URICASE"/>
</dbReference>
<feature type="region of interest" description="Disordered" evidence="12">
    <location>
        <begin position="1"/>
        <end position="40"/>
    </location>
</feature>
<evidence type="ECO:0000256" key="12">
    <source>
        <dbReference type="SAM" id="MobiDB-lite"/>
    </source>
</evidence>
<dbReference type="UniPathway" id="UPA00394">
    <property type="reaction ID" value="UER00650"/>
</dbReference>
<dbReference type="GO" id="GO:0004846">
    <property type="term" value="F:urate oxidase activity"/>
    <property type="evidence" value="ECO:0007669"/>
    <property type="project" value="UniProtKB-EC"/>
</dbReference>
<evidence type="ECO:0000256" key="3">
    <source>
        <dbReference type="ARBA" id="ARBA00004831"/>
    </source>
</evidence>
<keyword evidence="9" id="KW-0576">Peroxisome</keyword>
<proteinExistence type="inferred from homology"/>
<dbReference type="GO" id="GO:0006145">
    <property type="term" value="P:purine nucleobase catabolic process"/>
    <property type="evidence" value="ECO:0007669"/>
    <property type="project" value="TreeGrafter"/>
</dbReference>